<feature type="transmembrane region" description="Helical" evidence="6">
    <location>
        <begin position="105"/>
        <end position="124"/>
    </location>
</feature>
<keyword evidence="3 6" id="KW-0812">Transmembrane</keyword>
<evidence type="ECO:0000313" key="8">
    <source>
        <dbReference type="Proteomes" id="UP000663860"/>
    </source>
</evidence>
<comment type="similarity">
    <text evidence="2">Belongs to the TMEM45 family.</text>
</comment>
<keyword evidence="5 6" id="KW-0472">Membrane</keyword>
<feature type="transmembrane region" description="Helical" evidence="6">
    <location>
        <begin position="67"/>
        <end position="85"/>
    </location>
</feature>
<evidence type="ECO:0000256" key="3">
    <source>
        <dbReference type="ARBA" id="ARBA00022692"/>
    </source>
</evidence>
<dbReference type="InterPro" id="IPR023799">
    <property type="entry name" value="RbfA_dom_sf"/>
</dbReference>
<dbReference type="Pfam" id="PF04819">
    <property type="entry name" value="DUF716"/>
    <property type="match status" value="1"/>
</dbReference>
<evidence type="ECO:0000256" key="4">
    <source>
        <dbReference type="ARBA" id="ARBA00022989"/>
    </source>
</evidence>
<reference evidence="7" key="1">
    <citation type="submission" date="2021-02" db="EMBL/GenBank/DDBJ databases">
        <authorList>
            <person name="Nowell W R."/>
        </authorList>
    </citation>
    <scope>NUCLEOTIDE SEQUENCE</scope>
</reference>
<evidence type="ECO:0000256" key="5">
    <source>
        <dbReference type="ARBA" id="ARBA00023136"/>
    </source>
</evidence>
<dbReference type="GO" id="GO:0016020">
    <property type="term" value="C:membrane"/>
    <property type="evidence" value="ECO:0007669"/>
    <property type="project" value="UniProtKB-SubCell"/>
</dbReference>
<evidence type="ECO:0000256" key="1">
    <source>
        <dbReference type="ARBA" id="ARBA00004141"/>
    </source>
</evidence>
<evidence type="ECO:0000313" key="7">
    <source>
        <dbReference type="EMBL" id="CAF1401145.1"/>
    </source>
</evidence>
<dbReference type="InterPro" id="IPR015946">
    <property type="entry name" value="KH_dom-like_a/b"/>
</dbReference>
<dbReference type="SUPFAM" id="SSF89919">
    <property type="entry name" value="Ribosome-binding factor A, RbfA"/>
    <property type="match status" value="1"/>
</dbReference>
<dbReference type="EMBL" id="CAJNOE010001210">
    <property type="protein sequence ID" value="CAF1401145.1"/>
    <property type="molecule type" value="Genomic_DNA"/>
</dbReference>
<dbReference type="PANTHER" id="PTHR16007:SF15">
    <property type="entry name" value="TRANSMEMBRANE PROTEIN 45B"/>
    <property type="match status" value="1"/>
</dbReference>
<feature type="transmembrane region" description="Helical" evidence="6">
    <location>
        <begin position="136"/>
        <end position="156"/>
    </location>
</feature>
<dbReference type="PANTHER" id="PTHR16007">
    <property type="entry name" value="EPIDIDYMAL MEMBRANE PROTEIN E9-RELATED"/>
    <property type="match status" value="1"/>
</dbReference>
<proteinExistence type="inferred from homology"/>
<feature type="transmembrane region" description="Helical" evidence="6">
    <location>
        <begin position="162"/>
        <end position="181"/>
    </location>
</feature>
<evidence type="ECO:0000256" key="6">
    <source>
        <dbReference type="SAM" id="Phobius"/>
    </source>
</evidence>
<dbReference type="InterPro" id="IPR006904">
    <property type="entry name" value="DUF716"/>
</dbReference>
<gene>
    <name evidence="7" type="ORF">IZO911_LOCUS39500</name>
</gene>
<comment type="subcellular location">
    <subcellularLocation>
        <location evidence="1">Membrane</location>
        <topology evidence="1">Multi-pass membrane protein</topology>
    </subcellularLocation>
</comment>
<accession>A0A815L2A6</accession>
<evidence type="ECO:0000256" key="2">
    <source>
        <dbReference type="ARBA" id="ARBA00006948"/>
    </source>
</evidence>
<keyword evidence="4 6" id="KW-1133">Transmembrane helix</keyword>
<feature type="transmembrane region" description="Helical" evidence="6">
    <location>
        <begin position="193"/>
        <end position="215"/>
    </location>
</feature>
<protein>
    <submittedName>
        <fullName evidence="7">Uncharacterized protein</fullName>
    </submittedName>
</protein>
<name>A0A815L2A6_9BILA</name>
<feature type="transmembrane region" description="Helical" evidence="6">
    <location>
        <begin position="230"/>
        <end position="251"/>
    </location>
</feature>
<sequence>MGTLLGHIVPGTFFTIFAVWWGFCIAIKHYHLRNRTRKSPKSHIYHSTTTFTCLCCPSSDKIPIESYVKIFCAIIGMLGEFFTGFTHLYNDTLKRKTWGFGENNAQHITMFLGFGLASLFEIFVHLKYSLPDGIDFLVNILAYGIQGFLFHFHLHGRNEIDIHVHTLLVYAISFCVLAAIWEYNRPNQILATYARIAGTFLQGVWFYAIGFILYFPSNDPYWIWSPSHGHMLLITVIFIWIALAICIFLFLQSTIIWTTEHKEYFSQSTDESIIKRPKHTSYDHIGQKRALHLSKILRAFLIDRIGSGEIGDILAGKNFELTNIIIPVDLNRIEILWWSSEQEAPIIEDLLKSAGEELKTAIRYAQLLPNLPPVIFKRDNAPAKRDHINHLLDTADMGSSEIVTPPVVTERTDLYDSDRTVILRKLSIDENKTMNNEDEIDTNQLSVEQLQRRMKAFALTKRMKRVQEQRSAVYGLMAIEKEKQNQEHFALHETIDTELERK</sequence>
<dbReference type="Gene3D" id="3.30.300.20">
    <property type="match status" value="1"/>
</dbReference>
<comment type="caution">
    <text evidence="7">The sequence shown here is derived from an EMBL/GenBank/DDBJ whole genome shotgun (WGS) entry which is preliminary data.</text>
</comment>
<dbReference type="AlphaFoldDB" id="A0A815L2A6"/>
<organism evidence="7 8">
    <name type="scientific">Adineta steineri</name>
    <dbReference type="NCBI Taxonomy" id="433720"/>
    <lineage>
        <taxon>Eukaryota</taxon>
        <taxon>Metazoa</taxon>
        <taxon>Spiralia</taxon>
        <taxon>Gnathifera</taxon>
        <taxon>Rotifera</taxon>
        <taxon>Eurotatoria</taxon>
        <taxon>Bdelloidea</taxon>
        <taxon>Adinetida</taxon>
        <taxon>Adinetidae</taxon>
        <taxon>Adineta</taxon>
    </lineage>
</organism>
<dbReference type="Proteomes" id="UP000663860">
    <property type="component" value="Unassembled WGS sequence"/>
</dbReference>
<dbReference type="InterPro" id="IPR042127">
    <property type="entry name" value="TMEM45"/>
</dbReference>
<feature type="transmembrane region" description="Helical" evidence="6">
    <location>
        <begin position="6"/>
        <end position="27"/>
    </location>
</feature>